<evidence type="ECO:0000313" key="1">
    <source>
        <dbReference type="EMBL" id="EPS68111.1"/>
    </source>
</evidence>
<evidence type="ECO:0008006" key="3">
    <source>
        <dbReference type="Google" id="ProtNLM"/>
    </source>
</evidence>
<dbReference type="GO" id="GO:0009423">
    <property type="term" value="P:chorismate biosynthetic process"/>
    <property type="evidence" value="ECO:0007669"/>
    <property type="project" value="TreeGrafter"/>
</dbReference>
<organism evidence="1 2">
    <name type="scientific">Genlisea aurea</name>
    <dbReference type="NCBI Taxonomy" id="192259"/>
    <lineage>
        <taxon>Eukaryota</taxon>
        <taxon>Viridiplantae</taxon>
        <taxon>Streptophyta</taxon>
        <taxon>Embryophyta</taxon>
        <taxon>Tracheophyta</taxon>
        <taxon>Spermatophyta</taxon>
        <taxon>Magnoliopsida</taxon>
        <taxon>eudicotyledons</taxon>
        <taxon>Gunneridae</taxon>
        <taxon>Pentapetalae</taxon>
        <taxon>asterids</taxon>
        <taxon>lamiids</taxon>
        <taxon>Lamiales</taxon>
        <taxon>Lentibulariaceae</taxon>
        <taxon>Genlisea</taxon>
    </lineage>
</organism>
<dbReference type="GO" id="GO:0019632">
    <property type="term" value="P:shikimate metabolic process"/>
    <property type="evidence" value="ECO:0007669"/>
    <property type="project" value="TreeGrafter"/>
</dbReference>
<accession>S8CT99</accession>
<dbReference type="InterPro" id="IPR001381">
    <property type="entry name" value="DHquinase_I"/>
</dbReference>
<name>S8CT99_9LAMI</name>
<sequence length="75" mass="8724">KVQRVSEMEMRNNQTLICAPLMADTADQMVELMHKAKLKGADIVEIRLDHLNIFRPNVDIERLVRECPLPTLFTY</sequence>
<keyword evidence="2" id="KW-1185">Reference proteome</keyword>
<dbReference type="AlphaFoldDB" id="S8CT99"/>
<dbReference type="Pfam" id="PF01487">
    <property type="entry name" value="DHquinase_I"/>
    <property type="match status" value="1"/>
</dbReference>
<dbReference type="GO" id="GO:0003855">
    <property type="term" value="F:3-dehydroquinate dehydratase activity"/>
    <property type="evidence" value="ECO:0007669"/>
    <property type="project" value="InterPro"/>
</dbReference>
<feature type="non-terminal residue" evidence="1">
    <location>
        <position position="75"/>
    </location>
</feature>
<dbReference type="InterPro" id="IPR022893">
    <property type="entry name" value="Shikimate_DH_fam"/>
</dbReference>
<dbReference type="EMBL" id="AUSU01002779">
    <property type="protein sequence ID" value="EPS68111.1"/>
    <property type="molecule type" value="Genomic_DNA"/>
</dbReference>
<protein>
    <recommendedName>
        <fullName evidence="3">3-dehydroquinate dehydratase</fullName>
    </recommendedName>
</protein>
<dbReference type="PANTHER" id="PTHR21089">
    <property type="entry name" value="SHIKIMATE DEHYDROGENASE"/>
    <property type="match status" value="1"/>
</dbReference>
<reference evidence="1 2" key="1">
    <citation type="journal article" date="2013" name="BMC Genomics">
        <title>The miniature genome of a carnivorous plant Genlisea aurea contains a low number of genes and short non-coding sequences.</title>
        <authorList>
            <person name="Leushkin E.V."/>
            <person name="Sutormin R.A."/>
            <person name="Nabieva E.R."/>
            <person name="Penin A.A."/>
            <person name="Kondrashov A.S."/>
            <person name="Logacheva M.D."/>
        </authorList>
    </citation>
    <scope>NUCLEOTIDE SEQUENCE [LARGE SCALE GENOMIC DNA]</scope>
</reference>
<dbReference type="SUPFAM" id="SSF51569">
    <property type="entry name" value="Aldolase"/>
    <property type="match status" value="1"/>
</dbReference>
<comment type="caution">
    <text evidence="1">The sequence shown here is derived from an EMBL/GenBank/DDBJ whole genome shotgun (WGS) entry which is preliminary data.</text>
</comment>
<dbReference type="GO" id="GO:0004764">
    <property type="term" value="F:shikimate 3-dehydrogenase (NADP+) activity"/>
    <property type="evidence" value="ECO:0007669"/>
    <property type="project" value="InterPro"/>
</dbReference>
<dbReference type="InterPro" id="IPR013785">
    <property type="entry name" value="Aldolase_TIM"/>
</dbReference>
<dbReference type="Gene3D" id="3.20.20.70">
    <property type="entry name" value="Aldolase class I"/>
    <property type="match status" value="1"/>
</dbReference>
<dbReference type="PANTHER" id="PTHR21089:SF1">
    <property type="entry name" value="BIFUNCTIONAL 3-DEHYDROQUINATE DEHYDRATASE_SHIKIMATE DEHYDROGENASE, CHLOROPLASTIC"/>
    <property type="match status" value="1"/>
</dbReference>
<dbReference type="Proteomes" id="UP000015453">
    <property type="component" value="Unassembled WGS sequence"/>
</dbReference>
<evidence type="ECO:0000313" key="2">
    <source>
        <dbReference type="Proteomes" id="UP000015453"/>
    </source>
</evidence>
<feature type="non-terminal residue" evidence="1">
    <location>
        <position position="1"/>
    </location>
</feature>
<proteinExistence type="predicted"/>
<dbReference type="OrthoDB" id="1734155at2759"/>
<gene>
    <name evidence="1" type="ORF">M569_06664</name>
</gene>